<gene>
    <name evidence="2" type="ORF">CERSUDRAFT_96263</name>
</gene>
<feature type="compositionally biased region" description="Acidic residues" evidence="1">
    <location>
        <begin position="59"/>
        <end position="92"/>
    </location>
</feature>
<sequence>MLSGDPHIQGELTHVPAPQVGPVTANESAPGQTEVCADCATSQHPEVGRLSRLLGQPEDPNDANESDEADESGESEESDGSEASDEQSDELSADERSAKPWVPPIVTSLDMKFTVDDFAPEPIMSMKEHIMNDEWIAHIYTTFRKTWPSPEDVLNDVDIATTLLSLLVLTTSRKFRLREEWLEVENLRILAEQELVRESLAGAVTQKHFAILRTLLIWYECRTT</sequence>
<reference evidence="2 3" key="1">
    <citation type="journal article" date="2012" name="Proc. Natl. Acad. Sci. U.S.A.">
        <title>Comparative genomics of Ceriporiopsis subvermispora and Phanerochaete chrysosporium provide insight into selective ligninolysis.</title>
        <authorList>
            <person name="Fernandez-Fueyo E."/>
            <person name="Ruiz-Duenas F.J."/>
            <person name="Ferreira P."/>
            <person name="Floudas D."/>
            <person name="Hibbett D.S."/>
            <person name="Canessa P."/>
            <person name="Larrondo L.F."/>
            <person name="James T.Y."/>
            <person name="Seelenfreund D."/>
            <person name="Lobos S."/>
            <person name="Polanco R."/>
            <person name="Tello M."/>
            <person name="Honda Y."/>
            <person name="Watanabe T."/>
            <person name="Watanabe T."/>
            <person name="Ryu J.S."/>
            <person name="Kubicek C.P."/>
            <person name="Schmoll M."/>
            <person name="Gaskell J."/>
            <person name="Hammel K.E."/>
            <person name="St John F.J."/>
            <person name="Vanden Wymelenberg A."/>
            <person name="Sabat G."/>
            <person name="Splinter BonDurant S."/>
            <person name="Syed K."/>
            <person name="Yadav J.S."/>
            <person name="Doddapaneni H."/>
            <person name="Subramanian V."/>
            <person name="Lavin J.L."/>
            <person name="Oguiza J.A."/>
            <person name="Perez G."/>
            <person name="Pisabarro A.G."/>
            <person name="Ramirez L."/>
            <person name="Santoyo F."/>
            <person name="Master E."/>
            <person name="Coutinho P.M."/>
            <person name="Henrissat B."/>
            <person name="Lombard V."/>
            <person name="Magnuson J.K."/>
            <person name="Kuees U."/>
            <person name="Hori C."/>
            <person name="Igarashi K."/>
            <person name="Samejima M."/>
            <person name="Held B.W."/>
            <person name="Barry K.W."/>
            <person name="LaButti K.M."/>
            <person name="Lapidus A."/>
            <person name="Lindquist E.A."/>
            <person name="Lucas S.M."/>
            <person name="Riley R."/>
            <person name="Salamov A.A."/>
            <person name="Hoffmeister D."/>
            <person name="Schwenk D."/>
            <person name="Hadar Y."/>
            <person name="Yarden O."/>
            <person name="de Vries R.P."/>
            <person name="Wiebenga A."/>
            <person name="Stenlid J."/>
            <person name="Eastwood D."/>
            <person name="Grigoriev I.V."/>
            <person name="Berka R.M."/>
            <person name="Blanchette R.A."/>
            <person name="Kersten P."/>
            <person name="Martinez A.T."/>
            <person name="Vicuna R."/>
            <person name="Cullen D."/>
        </authorList>
    </citation>
    <scope>NUCLEOTIDE SEQUENCE [LARGE SCALE GENOMIC DNA]</scope>
    <source>
        <strain evidence="2 3">B</strain>
    </source>
</reference>
<evidence type="ECO:0000313" key="2">
    <source>
        <dbReference type="EMBL" id="EMD36039.1"/>
    </source>
</evidence>
<evidence type="ECO:0000313" key="3">
    <source>
        <dbReference type="Proteomes" id="UP000016930"/>
    </source>
</evidence>
<protein>
    <submittedName>
        <fullName evidence="2">Uncharacterized protein</fullName>
    </submittedName>
</protein>
<dbReference type="HOGENOM" id="CLU_1209692_0_0_1"/>
<name>M2PIQ5_CERS8</name>
<feature type="region of interest" description="Disordered" evidence="1">
    <location>
        <begin position="1"/>
        <end position="99"/>
    </location>
</feature>
<keyword evidence="3" id="KW-1185">Reference proteome</keyword>
<dbReference type="Proteomes" id="UP000016930">
    <property type="component" value="Unassembled WGS sequence"/>
</dbReference>
<dbReference type="EMBL" id="KB445799">
    <property type="protein sequence ID" value="EMD36039.1"/>
    <property type="molecule type" value="Genomic_DNA"/>
</dbReference>
<accession>M2PIQ5</accession>
<dbReference type="AlphaFoldDB" id="M2PIQ5"/>
<evidence type="ECO:0000256" key="1">
    <source>
        <dbReference type="SAM" id="MobiDB-lite"/>
    </source>
</evidence>
<proteinExistence type="predicted"/>
<organism evidence="2 3">
    <name type="scientific">Ceriporiopsis subvermispora (strain B)</name>
    <name type="common">White-rot fungus</name>
    <name type="synonym">Gelatoporia subvermispora</name>
    <dbReference type="NCBI Taxonomy" id="914234"/>
    <lineage>
        <taxon>Eukaryota</taxon>
        <taxon>Fungi</taxon>
        <taxon>Dikarya</taxon>
        <taxon>Basidiomycota</taxon>
        <taxon>Agaricomycotina</taxon>
        <taxon>Agaricomycetes</taxon>
        <taxon>Polyporales</taxon>
        <taxon>Gelatoporiaceae</taxon>
        <taxon>Gelatoporia</taxon>
    </lineage>
</organism>